<protein>
    <submittedName>
        <fullName evidence="1">Hydrolase</fullName>
    </submittedName>
</protein>
<proteinExistence type="predicted"/>
<keyword evidence="1" id="KW-0378">Hydrolase</keyword>
<reference evidence="1 2" key="1">
    <citation type="journal article" date="2019" name="Sci. Rep.">
        <title>Sulfobacillus thermotolerans: new insights into resistance and metabolic capacities of acidophilic chemolithotrophs.</title>
        <authorList>
            <person name="Panyushkina A.E."/>
            <person name="Babenko V.V."/>
            <person name="Nikitina A.S."/>
            <person name="Selezneva O.V."/>
            <person name="Tsaplina I.A."/>
            <person name="Letarova M.A."/>
            <person name="Kostryukova E.S."/>
            <person name="Letarov A.V."/>
        </authorList>
    </citation>
    <scope>NUCLEOTIDE SEQUENCE [LARGE SCALE GENOMIC DNA]</scope>
    <source>
        <strain evidence="1 2">Kr1</strain>
    </source>
</reference>
<dbReference type="InterPro" id="IPR023214">
    <property type="entry name" value="HAD_sf"/>
</dbReference>
<dbReference type="Proteomes" id="UP000325292">
    <property type="component" value="Chromosome"/>
</dbReference>
<dbReference type="CDD" id="cd07516">
    <property type="entry name" value="HAD_Pase"/>
    <property type="match status" value="1"/>
</dbReference>
<dbReference type="PROSITE" id="PS01229">
    <property type="entry name" value="COF_2"/>
    <property type="match status" value="1"/>
</dbReference>
<dbReference type="PANTHER" id="PTHR10000:SF8">
    <property type="entry name" value="HAD SUPERFAMILY HYDROLASE-LIKE, TYPE 3"/>
    <property type="match status" value="1"/>
</dbReference>
<dbReference type="SUPFAM" id="SSF56784">
    <property type="entry name" value="HAD-like"/>
    <property type="match status" value="1"/>
</dbReference>
<evidence type="ECO:0000313" key="1">
    <source>
        <dbReference type="EMBL" id="AUW93925.1"/>
    </source>
</evidence>
<gene>
    <name evidence="1" type="ORF">BXT84_08180</name>
</gene>
<keyword evidence="2" id="KW-1185">Reference proteome</keyword>
<dbReference type="Gene3D" id="3.30.1240.10">
    <property type="match status" value="1"/>
</dbReference>
<sequence length="275" mass="30714">MGDQVRIKLLVLDLDGTALRPDGSLSTELIERVAQCRAMGVQVMLATGRMLRSAIPYWMRLDLGNGPLIAYNGSLVAEIPSETPWFAWQLNSQVAHFVVRRALEWGILAQVYVGNELWLSREDERAQHYITVNHIPGEVKLGDDILRWPEPPIKILLQDDPERLDEFRVEITPEVLGLQGRLFKSQQDYLEIVPAGVGKGPALEKVAHRLGIEREAIMAVGDAENDIDMIRYAGIGVAMGQASDMVKHAADYVTKPVQEDGAAYAITHWILRDND</sequence>
<organism evidence="1 2">
    <name type="scientific">Sulfobacillus thermotolerans</name>
    <dbReference type="NCBI Taxonomy" id="338644"/>
    <lineage>
        <taxon>Bacteria</taxon>
        <taxon>Bacillati</taxon>
        <taxon>Bacillota</taxon>
        <taxon>Clostridia</taxon>
        <taxon>Eubacteriales</taxon>
        <taxon>Clostridiales Family XVII. Incertae Sedis</taxon>
        <taxon>Sulfobacillus</taxon>
    </lineage>
</organism>
<dbReference type="Pfam" id="PF08282">
    <property type="entry name" value="Hydrolase_3"/>
    <property type="match status" value="1"/>
</dbReference>
<dbReference type="InterPro" id="IPR000150">
    <property type="entry name" value="Cof"/>
</dbReference>
<dbReference type="Gene3D" id="3.40.50.1000">
    <property type="entry name" value="HAD superfamily/HAD-like"/>
    <property type="match status" value="1"/>
</dbReference>
<dbReference type="NCBIfam" id="TIGR01484">
    <property type="entry name" value="HAD-SF-IIB"/>
    <property type="match status" value="1"/>
</dbReference>
<dbReference type="SFLD" id="SFLDS00003">
    <property type="entry name" value="Haloacid_Dehalogenase"/>
    <property type="match status" value="1"/>
</dbReference>
<dbReference type="InterPro" id="IPR036412">
    <property type="entry name" value="HAD-like_sf"/>
</dbReference>
<dbReference type="InterPro" id="IPR006379">
    <property type="entry name" value="HAD-SF_hydro_IIB"/>
</dbReference>
<dbReference type="GO" id="GO:0016787">
    <property type="term" value="F:hydrolase activity"/>
    <property type="evidence" value="ECO:0007669"/>
    <property type="project" value="UniProtKB-KW"/>
</dbReference>
<dbReference type="PANTHER" id="PTHR10000">
    <property type="entry name" value="PHOSPHOSERINE PHOSPHATASE"/>
    <property type="match status" value="1"/>
</dbReference>
<dbReference type="EMBL" id="CP019454">
    <property type="protein sequence ID" value="AUW93925.1"/>
    <property type="molecule type" value="Genomic_DNA"/>
</dbReference>
<name>A0ABM6RRG8_9FIRM</name>
<dbReference type="NCBIfam" id="TIGR00099">
    <property type="entry name" value="Cof-subfamily"/>
    <property type="match status" value="1"/>
</dbReference>
<dbReference type="SFLD" id="SFLDG01140">
    <property type="entry name" value="C2.B:_Phosphomannomutase_and_P"/>
    <property type="match status" value="1"/>
</dbReference>
<accession>A0ABM6RRG8</accession>
<evidence type="ECO:0000313" key="2">
    <source>
        <dbReference type="Proteomes" id="UP000325292"/>
    </source>
</evidence>
<dbReference type="RefSeq" id="WP_103374207.1">
    <property type="nucleotide sequence ID" value="NZ_CP133983.1"/>
</dbReference>